<dbReference type="AlphaFoldDB" id="A0AAN8GK78"/>
<keyword evidence="3" id="KW-1185">Reference proteome</keyword>
<accession>A0AAN8GK78</accession>
<dbReference type="Proteomes" id="UP001335648">
    <property type="component" value="Unassembled WGS sequence"/>
</dbReference>
<evidence type="ECO:0000256" key="1">
    <source>
        <dbReference type="SAM" id="MobiDB-lite"/>
    </source>
</evidence>
<name>A0AAN8GK78_9TELE</name>
<protein>
    <submittedName>
        <fullName evidence="2">Uncharacterized protein</fullName>
    </submittedName>
</protein>
<evidence type="ECO:0000313" key="3">
    <source>
        <dbReference type="Proteomes" id="UP001335648"/>
    </source>
</evidence>
<feature type="region of interest" description="Disordered" evidence="1">
    <location>
        <begin position="34"/>
        <end position="125"/>
    </location>
</feature>
<organism evidence="2 3">
    <name type="scientific">Champsocephalus esox</name>
    <name type="common">pike icefish</name>
    <dbReference type="NCBI Taxonomy" id="159716"/>
    <lineage>
        <taxon>Eukaryota</taxon>
        <taxon>Metazoa</taxon>
        <taxon>Chordata</taxon>
        <taxon>Craniata</taxon>
        <taxon>Vertebrata</taxon>
        <taxon>Euteleostomi</taxon>
        <taxon>Actinopterygii</taxon>
        <taxon>Neopterygii</taxon>
        <taxon>Teleostei</taxon>
        <taxon>Neoteleostei</taxon>
        <taxon>Acanthomorphata</taxon>
        <taxon>Eupercaria</taxon>
        <taxon>Perciformes</taxon>
        <taxon>Notothenioidei</taxon>
        <taxon>Channichthyidae</taxon>
        <taxon>Champsocephalus</taxon>
    </lineage>
</organism>
<gene>
    <name evidence="2" type="ORF">CesoFtcFv8_023634</name>
</gene>
<dbReference type="EMBL" id="JAULUE010002064">
    <property type="protein sequence ID" value="KAK5880629.1"/>
    <property type="molecule type" value="Genomic_DNA"/>
</dbReference>
<sequence>MMYLATSKVFVTGLKSNLGSTSVGIPPQATIKNETVEYNTKEGLQRPGDTNPRSLTGQVPPPITPSGGQYQPPPPQAKIKRRSPKNPSLKGLTRPTLAHTPPRPGEPKKAISLPPTCPIPSCATT</sequence>
<proteinExistence type="predicted"/>
<evidence type="ECO:0000313" key="2">
    <source>
        <dbReference type="EMBL" id="KAK5880629.1"/>
    </source>
</evidence>
<comment type="caution">
    <text evidence="2">The sequence shown here is derived from an EMBL/GenBank/DDBJ whole genome shotgun (WGS) entry which is preliminary data.</text>
</comment>
<reference evidence="2 3" key="1">
    <citation type="journal article" date="2023" name="Mol. Biol. Evol.">
        <title>Genomics of Secondarily Temperate Adaptation in the Only Non-Antarctic Icefish.</title>
        <authorList>
            <person name="Rivera-Colon A.G."/>
            <person name="Rayamajhi N."/>
            <person name="Minhas B.F."/>
            <person name="Madrigal G."/>
            <person name="Bilyk K.T."/>
            <person name="Yoon V."/>
            <person name="Hune M."/>
            <person name="Gregory S."/>
            <person name="Cheng C.H.C."/>
            <person name="Catchen J.M."/>
        </authorList>
    </citation>
    <scope>NUCLEOTIDE SEQUENCE [LARGE SCALE GENOMIC DNA]</scope>
    <source>
        <strain evidence="2">JC2023a</strain>
    </source>
</reference>